<dbReference type="PROSITE" id="PS50878">
    <property type="entry name" value="RT_POL"/>
    <property type="match status" value="1"/>
</dbReference>
<dbReference type="InterPro" id="IPR027417">
    <property type="entry name" value="P-loop_NTPase"/>
</dbReference>
<name>A0AA38U3Q2_9ASTR</name>
<evidence type="ECO:0000256" key="4">
    <source>
        <dbReference type="ARBA" id="ARBA00022722"/>
    </source>
</evidence>
<dbReference type="Proteomes" id="UP001172457">
    <property type="component" value="Chromosome 1"/>
</dbReference>
<evidence type="ECO:0000256" key="7">
    <source>
        <dbReference type="ARBA" id="ARBA00022918"/>
    </source>
</evidence>
<evidence type="ECO:0000256" key="2">
    <source>
        <dbReference type="ARBA" id="ARBA00022679"/>
    </source>
</evidence>
<dbReference type="GO" id="GO:0006281">
    <property type="term" value="P:DNA repair"/>
    <property type="evidence" value="ECO:0007669"/>
    <property type="project" value="TreeGrafter"/>
</dbReference>
<keyword evidence="5" id="KW-0255">Endonuclease</keyword>
<dbReference type="GO" id="GO:0031297">
    <property type="term" value="P:replication fork processing"/>
    <property type="evidence" value="ECO:0007669"/>
    <property type="project" value="TreeGrafter"/>
</dbReference>
<dbReference type="InterPro" id="IPR043128">
    <property type="entry name" value="Rev_trsase/Diguanyl_cyclase"/>
</dbReference>
<dbReference type="InterPro" id="IPR036397">
    <property type="entry name" value="RNaseH_sf"/>
</dbReference>
<keyword evidence="1" id="KW-0645">Protease</keyword>
<dbReference type="Pfam" id="PF00078">
    <property type="entry name" value="RVT_1"/>
    <property type="match status" value="1"/>
</dbReference>
<feature type="domain" description="Helicase ATP-binding" evidence="12">
    <location>
        <begin position="1065"/>
        <end position="1209"/>
    </location>
</feature>
<keyword evidence="2" id="KW-0808">Transferase</keyword>
<keyword evidence="4" id="KW-0540">Nuclease</keyword>
<evidence type="ECO:0000256" key="9">
    <source>
        <dbReference type="SAM" id="MobiDB-lite"/>
    </source>
</evidence>
<dbReference type="Gene3D" id="3.10.10.10">
    <property type="entry name" value="HIV Type 1 Reverse Transcriptase, subunit A, domain 1"/>
    <property type="match status" value="1"/>
</dbReference>
<dbReference type="InterPro" id="IPR003615">
    <property type="entry name" value="HNH_nuc"/>
</dbReference>
<dbReference type="FunFam" id="3.10.10.10:FF:000007">
    <property type="entry name" value="Retrovirus-related Pol polyprotein from transposon 17.6-like Protein"/>
    <property type="match status" value="1"/>
</dbReference>
<dbReference type="CDD" id="cd01647">
    <property type="entry name" value="RT_LTR"/>
    <property type="match status" value="1"/>
</dbReference>
<dbReference type="InterPro" id="IPR000477">
    <property type="entry name" value="RT_dom"/>
</dbReference>
<feature type="domain" description="Integrase catalytic" evidence="11">
    <location>
        <begin position="284"/>
        <end position="473"/>
    </location>
</feature>
<keyword evidence="7" id="KW-0695">RNA-directed DNA polymerase</keyword>
<keyword evidence="14" id="KW-1185">Reference proteome</keyword>
<dbReference type="InterPro" id="IPR002711">
    <property type="entry name" value="HNH"/>
</dbReference>
<sequence length="1973" mass="224340">MADSDSDNDDIDLVVNQIIMNTVKAMELVKELFDNNLLQDEVGETSNKILRGPRKDRGREEGHNKLVADYFAEHPVYNDVDFDRRFRMSRRLFLRIVNDLDREVDFFKQHWDNCPMTWRGQFHRGDHTGPSVILEAVASQDQWIWHAFFGVPGATNDIIVVNQSPIFNDLFENKMPDSSFVVNNIHYNHGYYLADGIYPEWTTFVKTFRYPVEEPRVHFKTRQESVRKDIERTFTTVKDKWHVVEYPARVWTQRKLSQIMYTCIILHNMIREDEGFSHYPFDPTEVLPGEIKTIISEEDRARNVNLWKADVAADVATGMRGTTGTIVDGPRTQKQKDSIMVVVDRFSKMAHFLPCSKTFDASQVARLYFSEVVRLHGIPKTLTSDRDVKFVSHFWRTLWKRLGSRLQFSSSHHPQTDGQTEVTNRSLGNLLRSLVGKNPKQWDTALPQAEFAYNRSTHGSTGFSPFFVVYGRNPFTPVDLAPSNDPEYYSADGTERAEQIQEIHRQFLSPCAVPALLVPKQNGAYRMCIDSRAVNKITVKYRFPIPRFEDLLDQLHGATIFSKIDLRSGYHQIRMRPGDEWKTAFKTRDGLYEWMVMPFGLSNAPSTFMRLMNHVFKPFIGKCVVVYFDDILIFSSDIQQHLHHLKSVFQVLREQKLFANRTKCHFLTPEVVFLGYLVSGQGIRMDSTKVSAITSWPTPASLHDVRSFHGLASFYRRFIRNFSTIVGPITDCLKGANFQWSPAAQAAFETLKKEVTQAPVLALPNFDMVFQVECDASGVGIGGVLTQQNARSPTLVKNLMSVGGSIARQAKLNPRHAKWVELLQEYSFVIKHKAGHANSVADALSRRPSLVTTVRADITGFDSIRHLYRDDPDFREPWERGKNSPEKSMEVRHLAVDAKRKAPADDLPDAPWKLAKCQNLPSENFMVQLEICSPDSFSVKPLRVDGYKFPGEAACFEKLSECLSNVVPSHYTQSHGGGGGGEACVFKLTDYDAVVKSLKMERVEYRDIPYVTRRAVSVLSRPYVEGRWEPCRPEHLSDEKVEELMGQLPKFLSEVLLPFQVEGVKFGLRRGGRCLIADEMGLGKTLQAIAIASCFMNEGPILVVCPAILRYTWAEELEHWLPSCLPSDIHLVFGHQNNPANLARFPKVVVISYKMLHNLKKSISEQKWAVLIVDESHHVRCTKRPSSEAGETQAVIDVSSKINRIAWTAWKRQDCICKNLLFHEQFPNFSRNCLSGFSKGIRLEELNVLLKQTVMVFFSIAVCLCHVDKTLEGACLDAITTHTTTNYKLGCEEIRSNSAKAIRSRANEDASTENDVQDGPSDENKHDDGKDDAARNSSIPSNQAIGIAKVSGFIEWLLLHPIIAESDDDEKFESSQSSHKMIIFAHHHKVTDRVQEFLCDKGIKFCDMTCQVKIALVGILAGSSGLDLSAAQNVVFLELPEKISDFQQDPAEESHWKRLNRSLHRTSSTVDGKYDSLQEIMVEDVSLLETIEGRETKENLVFEGENNSDSSSSIELVRCSQYSCGEEMQSNEVYDGTTNSGREDASSGDSYLKYSYKNNVLAPNAFIVPDVNNEEVMASNGTVKAYTHVSRRENRVPPDTLHEADKSNAMEIPSDGEPIDQVDADTDCIPAHSLRFEVSKYTGRIHLYSCILGVEARPTPLFKNFRPEELETKDPPNHDSKKLARKCTKEDLIYRPALGYFVKEWNSLRLTEQSKLYNKPLQLPLAVELCLNESQNHDKEAIGVEFQREVEVEVRSGYQPLDEKCEFHIRMRYTESIPFEGCLPLSLHFSRKKSAKEPEFFEDLFCDLECYEEYRLRTSNRYLRKGLAQIEHGICTNCHLDCRKLVKNIKPLSLEKRRNLLLEKLISDPSEGNAWHADHIVPVYRGGGECRLENMRTLCVACHAEVTAAQCTERRSERAKAKKQLKRMLANLKAAEEAAKITEQKDEDENDDELLVNVPGSAYHNHTTNNVCI</sequence>
<organism evidence="13 14">
    <name type="scientific">Centaurea solstitialis</name>
    <name type="common">yellow star-thistle</name>
    <dbReference type="NCBI Taxonomy" id="347529"/>
    <lineage>
        <taxon>Eukaryota</taxon>
        <taxon>Viridiplantae</taxon>
        <taxon>Streptophyta</taxon>
        <taxon>Embryophyta</taxon>
        <taxon>Tracheophyta</taxon>
        <taxon>Spermatophyta</taxon>
        <taxon>Magnoliopsida</taxon>
        <taxon>eudicotyledons</taxon>
        <taxon>Gunneridae</taxon>
        <taxon>Pentapetalae</taxon>
        <taxon>asterids</taxon>
        <taxon>campanulids</taxon>
        <taxon>Asterales</taxon>
        <taxon>Asteraceae</taxon>
        <taxon>Carduoideae</taxon>
        <taxon>Cardueae</taxon>
        <taxon>Centaureinae</taxon>
        <taxon>Centaurea</taxon>
    </lineage>
</organism>
<dbReference type="InterPro" id="IPR041577">
    <property type="entry name" value="RT_RNaseH_2"/>
</dbReference>
<dbReference type="InterPro" id="IPR014001">
    <property type="entry name" value="Helicase_ATP-bd"/>
</dbReference>
<evidence type="ECO:0000256" key="5">
    <source>
        <dbReference type="ARBA" id="ARBA00022759"/>
    </source>
</evidence>
<gene>
    <name evidence="13" type="ORF">OSB04_004169</name>
</gene>
<dbReference type="InterPro" id="IPR000330">
    <property type="entry name" value="SNF2_N"/>
</dbReference>
<dbReference type="CDD" id="cd00085">
    <property type="entry name" value="HNHc"/>
    <property type="match status" value="1"/>
</dbReference>
<dbReference type="Gene3D" id="3.40.50.10810">
    <property type="entry name" value="Tandem AAA-ATPase domain"/>
    <property type="match status" value="1"/>
</dbReference>
<dbReference type="Pfam" id="PF17919">
    <property type="entry name" value="RT_RNaseH_2"/>
    <property type="match status" value="1"/>
</dbReference>
<dbReference type="EMBL" id="JARYMX010000001">
    <property type="protein sequence ID" value="KAJ9568203.1"/>
    <property type="molecule type" value="Genomic_DNA"/>
</dbReference>
<evidence type="ECO:0000313" key="14">
    <source>
        <dbReference type="Proteomes" id="UP001172457"/>
    </source>
</evidence>
<dbReference type="Gene3D" id="1.10.30.50">
    <property type="match status" value="1"/>
</dbReference>
<reference evidence="13" key="1">
    <citation type="submission" date="2023-03" db="EMBL/GenBank/DDBJ databases">
        <title>Chromosome-scale reference genome and RAD-based genetic map of yellow starthistle (Centaurea solstitialis) reveal putative structural variation and QTLs associated with invader traits.</title>
        <authorList>
            <person name="Reatini B."/>
            <person name="Cang F.A."/>
            <person name="Jiang Q."/>
            <person name="Mckibben M.T.W."/>
            <person name="Barker M.S."/>
            <person name="Rieseberg L.H."/>
            <person name="Dlugosch K.M."/>
        </authorList>
    </citation>
    <scope>NUCLEOTIDE SEQUENCE</scope>
    <source>
        <strain evidence="13">CAN-66</strain>
        <tissue evidence="13">Leaf</tissue>
    </source>
</reference>
<evidence type="ECO:0000256" key="3">
    <source>
        <dbReference type="ARBA" id="ARBA00022695"/>
    </source>
</evidence>
<dbReference type="GO" id="GO:0003676">
    <property type="term" value="F:nucleic acid binding"/>
    <property type="evidence" value="ECO:0007669"/>
    <property type="project" value="InterPro"/>
</dbReference>
<feature type="compositionally biased region" description="Basic and acidic residues" evidence="9">
    <location>
        <begin position="1322"/>
        <end position="1334"/>
    </location>
</feature>
<dbReference type="PANTHER" id="PTHR45766">
    <property type="entry name" value="DNA ANNEALING HELICASE AND ENDONUCLEASE ZRANB3 FAMILY MEMBER"/>
    <property type="match status" value="1"/>
</dbReference>
<dbReference type="Pfam" id="PF00176">
    <property type="entry name" value="SNF2-rel_dom"/>
    <property type="match status" value="1"/>
</dbReference>
<dbReference type="GO" id="GO:0008270">
    <property type="term" value="F:zinc ion binding"/>
    <property type="evidence" value="ECO:0007669"/>
    <property type="project" value="InterPro"/>
</dbReference>
<evidence type="ECO:0000256" key="6">
    <source>
        <dbReference type="ARBA" id="ARBA00022801"/>
    </source>
</evidence>
<comment type="caution">
    <text evidence="13">The sequence shown here is derived from an EMBL/GenBank/DDBJ whole genome shotgun (WGS) entry which is preliminary data.</text>
</comment>
<dbReference type="SUPFAM" id="SSF52540">
    <property type="entry name" value="P-loop containing nucleoside triphosphate hydrolases"/>
    <property type="match status" value="2"/>
</dbReference>
<dbReference type="GO" id="GO:0006508">
    <property type="term" value="P:proteolysis"/>
    <property type="evidence" value="ECO:0007669"/>
    <property type="project" value="UniProtKB-KW"/>
</dbReference>
<dbReference type="GO" id="GO:0003964">
    <property type="term" value="F:RNA-directed DNA polymerase activity"/>
    <property type="evidence" value="ECO:0007669"/>
    <property type="project" value="UniProtKB-KW"/>
</dbReference>
<dbReference type="Pfam" id="PF04827">
    <property type="entry name" value="Plant_tran"/>
    <property type="match status" value="1"/>
</dbReference>
<dbReference type="Gene3D" id="3.30.70.270">
    <property type="match status" value="2"/>
</dbReference>
<dbReference type="PANTHER" id="PTHR45766:SF5">
    <property type="entry name" value="SNF2 DOMAIN-CONTAINING PROTEIN _ HELICASE DOMAIN-CONTAINING PROTEIN _ HNH ENDONUCLEASE DOMAIN-CONTAINING PROTEIN"/>
    <property type="match status" value="1"/>
</dbReference>
<feature type="domain" description="Reverse transcriptase" evidence="10">
    <location>
        <begin position="499"/>
        <end position="678"/>
    </location>
</feature>
<dbReference type="GO" id="GO:0015074">
    <property type="term" value="P:DNA integration"/>
    <property type="evidence" value="ECO:0007669"/>
    <property type="project" value="InterPro"/>
</dbReference>
<dbReference type="InterPro" id="IPR001584">
    <property type="entry name" value="Integrase_cat-core"/>
</dbReference>
<dbReference type="FunFam" id="3.30.70.270:FF:000020">
    <property type="entry name" value="Transposon Tf2-6 polyprotein-like Protein"/>
    <property type="match status" value="1"/>
</dbReference>
<dbReference type="GO" id="GO:0008233">
    <property type="term" value="F:peptidase activity"/>
    <property type="evidence" value="ECO:0007669"/>
    <property type="project" value="UniProtKB-KW"/>
</dbReference>
<evidence type="ECO:0000259" key="11">
    <source>
        <dbReference type="PROSITE" id="PS50994"/>
    </source>
</evidence>
<dbReference type="Pfam" id="PF01844">
    <property type="entry name" value="HNH"/>
    <property type="match status" value="1"/>
</dbReference>
<evidence type="ECO:0000256" key="1">
    <source>
        <dbReference type="ARBA" id="ARBA00022670"/>
    </source>
</evidence>
<keyword evidence="8" id="KW-0175">Coiled coil</keyword>
<dbReference type="InterPro" id="IPR043502">
    <property type="entry name" value="DNA/RNA_pol_sf"/>
</dbReference>
<feature type="coiled-coil region" evidence="8">
    <location>
        <begin position="1918"/>
        <end position="1952"/>
    </location>
</feature>
<dbReference type="SUPFAM" id="SSF56672">
    <property type="entry name" value="DNA/RNA polymerases"/>
    <property type="match status" value="1"/>
</dbReference>
<evidence type="ECO:0000256" key="8">
    <source>
        <dbReference type="SAM" id="Coils"/>
    </source>
</evidence>
<dbReference type="InterPro" id="IPR038718">
    <property type="entry name" value="SNF2-like_sf"/>
</dbReference>
<evidence type="ECO:0000313" key="13">
    <source>
        <dbReference type="EMBL" id="KAJ9568203.1"/>
    </source>
</evidence>
<keyword evidence="6" id="KW-0378">Hydrolase</keyword>
<dbReference type="InterPro" id="IPR012337">
    <property type="entry name" value="RNaseH-like_sf"/>
</dbReference>
<protein>
    <recommendedName>
        <fullName evidence="15">DNA helicase</fullName>
    </recommendedName>
</protein>
<evidence type="ECO:0000259" key="12">
    <source>
        <dbReference type="PROSITE" id="PS51192"/>
    </source>
</evidence>
<dbReference type="PROSITE" id="PS50994">
    <property type="entry name" value="INTEGRASE"/>
    <property type="match status" value="1"/>
</dbReference>
<dbReference type="GO" id="GO:0004520">
    <property type="term" value="F:DNA endonuclease activity"/>
    <property type="evidence" value="ECO:0007669"/>
    <property type="project" value="TreeGrafter"/>
</dbReference>
<proteinExistence type="predicted"/>
<keyword evidence="3" id="KW-0548">Nucleotidyltransferase</keyword>
<accession>A0AA38U3Q2</accession>
<dbReference type="Gene3D" id="3.30.420.10">
    <property type="entry name" value="Ribonuclease H-like superfamily/Ribonuclease H"/>
    <property type="match status" value="1"/>
</dbReference>
<dbReference type="SMART" id="SM00487">
    <property type="entry name" value="DEXDc"/>
    <property type="match status" value="1"/>
</dbReference>
<dbReference type="SUPFAM" id="SSF53098">
    <property type="entry name" value="Ribonuclease H-like"/>
    <property type="match status" value="1"/>
</dbReference>
<dbReference type="PROSITE" id="PS51192">
    <property type="entry name" value="HELICASE_ATP_BIND_1"/>
    <property type="match status" value="1"/>
</dbReference>
<feature type="region of interest" description="Disordered" evidence="9">
    <location>
        <begin position="1302"/>
        <end position="1338"/>
    </location>
</feature>
<dbReference type="InterPro" id="IPR006912">
    <property type="entry name" value="Harbinger_derived_prot"/>
</dbReference>
<dbReference type="GO" id="GO:0005524">
    <property type="term" value="F:ATP binding"/>
    <property type="evidence" value="ECO:0007669"/>
    <property type="project" value="InterPro"/>
</dbReference>
<evidence type="ECO:0000259" key="10">
    <source>
        <dbReference type="PROSITE" id="PS50878"/>
    </source>
</evidence>
<dbReference type="GO" id="GO:0043596">
    <property type="term" value="C:nuclear replication fork"/>
    <property type="evidence" value="ECO:0007669"/>
    <property type="project" value="TreeGrafter"/>
</dbReference>
<evidence type="ECO:0008006" key="15">
    <source>
        <dbReference type="Google" id="ProtNLM"/>
    </source>
</evidence>